<organism evidence="6 7">
    <name type="scientific">candidate division TA06 bacterium</name>
    <dbReference type="NCBI Taxonomy" id="2250710"/>
    <lineage>
        <taxon>Bacteria</taxon>
        <taxon>Bacteria division TA06</taxon>
    </lineage>
</organism>
<evidence type="ECO:0000313" key="7">
    <source>
        <dbReference type="Proteomes" id="UP000315525"/>
    </source>
</evidence>
<evidence type="ECO:0000313" key="6">
    <source>
        <dbReference type="EMBL" id="TET44489.1"/>
    </source>
</evidence>
<evidence type="ECO:0000256" key="2">
    <source>
        <dbReference type="ARBA" id="ARBA00023002"/>
    </source>
</evidence>
<dbReference type="AlphaFoldDB" id="A0A523UPZ8"/>
<evidence type="ECO:0000259" key="5">
    <source>
        <dbReference type="Pfam" id="PF02662"/>
    </source>
</evidence>
<keyword evidence="2" id="KW-0560">Oxidoreductase</keyword>
<accession>A0A523UPZ8</accession>
<dbReference type="Pfam" id="PF02662">
    <property type="entry name" value="FlpD"/>
    <property type="match status" value="1"/>
</dbReference>
<comment type="caution">
    <text evidence="6">The sequence shown here is derived from an EMBL/GenBank/DDBJ whole genome shotgun (WGS) entry which is preliminary data.</text>
</comment>
<dbReference type="Proteomes" id="UP000315525">
    <property type="component" value="Unassembled WGS sequence"/>
</dbReference>
<dbReference type="EMBL" id="SOJN01000123">
    <property type="protein sequence ID" value="TET44489.1"/>
    <property type="molecule type" value="Genomic_DNA"/>
</dbReference>
<dbReference type="GO" id="GO:0051536">
    <property type="term" value="F:iron-sulfur cluster binding"/>
    <property type="evidence" value="ECO:0007669"/>
    <property type="project" value="UniProtKB-KW"/>
</dbReference>
<dbReference type="GO" id="GO:0016491">
    <property type="term" value="F:oxidoreductase activity"/>
    <property type="evidence" value="ECO:0007669"/>
    <property type="project" value="UniProtKB-KW"/>
</dbReference>
<evidence type="ECO:0000256" key="1">
    <source>
        <dbReference type="ARBA" id="ARBA00022723"/>
    </source>
</evidence>
<name>A0A523UPZ8_UNCT6</name>
<keyword evidence="3" id="KW-0408">Iron</keyword>
<dbReference type="InterPro" id="IPR003813">
    <property type="entry name" value="MvhD/FlpD"/>
</dbReference>
<evidence type="ECO:0000256" key="4">
    <source>
        <dbReference type="ARBA" id="ARBA00023014"/>
    </source>
</evidence>
<proteinExistence type="predicted"/>
<feature type="domain" description="F420-non-reducing hydrogenase iron-sulfur subunit D" evidence="5">
    <location>
        <begin position="11"/>
        <end position="130"/>
    </location>
</feature>
<protein>
    <submittedName>
        <fullName evidence="6">Hydrogenase iron-sulfur subunit</fullName>
    </submittedName>
</protein>
<evidence type="ECO:0000256" key="3">
    <source>
        <dbReference type="ARBA" id="ARBA00023004"/>
    </source>
</evidence>
<sequence length="139" mass="15172">MAAGKKFISNIVAFACNWGGYPLLKEVDVESSSDIHLIRLMCGGRVSAGLLLRAFEHGADGVAVFGCDEGECHYSFGATKSKEEFELARRMGRLLGIDDERLVYCSVHPGDMEKTQQDVKEFLKGVKKLGRSTITLGQG</sequence>
<keyword evidence="1" id="KW-0479">Metal-binding</keyword>
<reference evidence="6 7" key="1">
    <citation type="submission" date="2019-03" db="EMBL/GenBank/DDBJ databases">
        <title>Metabolic potential of uncultured bacteria and archaea associated with petroleum seepage in deep-sea sediments.</title>
        <authorList>
            <person name="Dong X."/>
            <person name="Hubert C."/>
        </authorList>
    </citation>
    <scope>NUCLEOTIDE SEQUENCE [LARGE SCALE GENOMIC DNA]</scope>
    <source>
        <strain evidence="6">E44_bin18</strain>
    </source>
</reference>
<dbReference type="GO" id="GO:0046872">
    <property type="term" value="F:metal ion binding"/>
    <property type="evidence" value="ECO:0007669"/>
    <property type="project" value="UniProtKB-KW"/>
</dbReference>
<gene>
    <name evidence="6" type="ORF">E3J62_10275</name>
</gene>
<keyword evidence="4" id="KW-0411">Iron-sulfur</keyword>